<protein>
    <submittedName>
        <fullName evidence="3">Uncharacterized protein</fullName>
    </submittedName>
</protein>
<feature type="compositionally biased region" description="Basic and acidic residues" evidence="1">
    <location>
        <begin position="45"/>
        <end position="56"/>
    </location>
</feature>
<dbReference type="Proteomes" id="UP000076738">
    <property type="component" value="Unassembled WGS sequence"/>
</dbReference>
<feature type="chain" id="PRO_5007889995" evidence="2">
    <location>
        <begin position="23"/>
        <end position="148"/>
    </location>
</feature>
<evidence type="ECO:0000313" key="3">
    <source>
        <dbReference type="EMBL" id="KZO95952.1"/>
    </source>
</evidence>
<feature type="signal peptide" evidence="2">
    <location>
        <begin position="1"/>
        <end position="22"/>
    </location>
</feature>
<gene>
    <name evidence="3" type="ORF">CALVIDRAFT_564233</name>
</gene>
<evidence type="ECO:0000256" key="1">
    <source>
        <dbReference type="SAM" id="MobiDB-lite"/>
    </source>
</evidence>
<accession>A0A167LRC1</accession>
<keyword evidence="2" id="KW-0732">Signal</keyword>
<proteinExistence type="predicted"/>
<feature type="region of interest" description="Disordered" evidence="1">
    <location>
        <begin position="30"/>
        <end position="109"/>
    </location>
</feature>
<dbReference type="OrthoDB" id="10579777at2759"/>
<name>A0A167LRC1_CALVF</name>
<sequence>MPLITTVSLTVISVLTIASSNALVNLFQAESPTSPVPPTLPETRTSAESDSPRSSEDSPEEEEEPQYGLWTVSELRPSHPRAHSRSYTLLPSGPTHRAQTAEEEDLPSYELALISPPKLGRKALRICLEGEAPPEYEDVVGSRPPVRR</sequence>
<dbReference type="AlphaFoldDB" id="A0A167LRC1"/>
<evidence type="ECO:0000256" key="2">
    <source>
        <dbReference type="SAM" id="SignalP"/>
    </source>
</evidence>
<dbReference type="EMBL" id="KV417286">
    <property type="protein sequence ID" value="KZO95952.1"/>
    <property type="molecule type" value="Genomic_DNA"/>
</dbReference>
<organism evidence="3 4">
    <name type="scientific">Calocera viscosa (strain TUFC12733)</name>
    <dbReference type="NCBI Taxonomy" id="1330018"/>
    <lineage>
        <taxon>Eukaryota</taxon>
        <taxon>Fungi</taxon>
        <taxon>Dikarya</taxon>
        <taxon>Basidiomycota</taxon>
        <taxon>Agaricomycotina</taxon>
        <taxon>Dacrymycetes</taxon>
        <taxon>Dacrymycetales</taxon>
        <taxon>Dacrymycetaceae</taxon>
        <taxon>Calocera</taxon>
    </lineage>
</organism>
<keyword evidence="4" id="KW-1185">Reference proteome</keyword>
<reference evidence="3 4" key="1">
    <citation type="journal article" date="2016" name="Mol. Biol. Evol.">
        <title>Comparative Genomics of Early-Diverging Mushroom-Forming Fungi Provides Insights into the Origins of Lignocellulose Decay Capabilities.</title>
        <authorList>
            <person name="Nagy L.G."/>
            <person name="Riley R."/>
            <person name="Tritt A."/>
            <person name="Adam C."/>
            <person name="Daum C."/>
            <person name="Floudas D."/>
            <person name="Sun H."/>
            <person name="Yadav J.S."/>
            <person name="Pangilinan J."/>
            <person name="Larsson K.H."/>
            <person name="Matsuura K."/>
            <person name="Barry K."/>
            <person name="Labutti K."/>
            <person name="Kuo R."/>
            <person name="Ohm R.A."/>
            <person name="Bhattacharya S.S."/>
            <person name="Shirouzu T."/>
            <person name="Yoshinaga Y."/>
            <person name="Martin F.M."/>
            <person name="Grigoriev I.V."/>
            <person name="Hibbett D.S."/>
        </authorList>
    </citation>
    <scope>NUCLEOTIDE SEQUENCE [LARGE SCALE GENOMIC DNA]</scope>
    <source>
        <strain evidence="3 4">TUFC12733</strain>
    </source>
</reference>
<evidence type="ECO:0000313" key="4">
    <source>
        <dbReference type="Proteomes" id="UP000076738"/>
    </source>
</evidence>